<proteinExistence type="predicted"/>
<evidence type="ECO:0000313" key="2">
    <source>
        <dbReference type="Proteomes" id="UP000655830"/>
    </source>
</evidence>
<dbReference type="GO" id="GO:0003677">
    <property type="term" value="F:DNA binding"/>
    <property type="evidence" value="ECO:0007669"/>
    <property type="project" value="InterPro"/>
</dbReference>
<dbReference type="Proteomes" id="UP000655830">
    <property type="component" value="Unassembled WGS sequence"/>
</dbReference>
<dbReference type="GO" id="GO:0006259">
    <property type="term" value="P:DNA metabolic process"/>
    <property type="evidence" value="ECO:0007669"/>
    <property type="project" value="InterPro"/>
</dbReference>
<accession>A0A926IEW3</accession>
<gene>
    <name evidence="1" type="ORF">H8718_10480</name>
</gene>
<dbReference type="NCBIfam" id="TIGR00616">
    <property type="entry name" value="rect"/>
    <property type="match status" value="1"/>
</dbReference>
<dbReference type="InterPro" id="IPR018330">
    <property type="entry name" value="RecT_fam"/>
</dbReference>
<keyword evidence="2" id="KW-1185">Reference proteome</keyword>
<comment type="caution">
    <text evidence="1">The sequence shown here is derived from an EMBL/GenBank/DDBJ whole genome shotgun (WGS) entry which is preliminary data.</text>
</comment>
<dbReference type="InterPro" id="IPR004590">
    <property type="entry name" value="ssDNA_annealing_RecT"/>
</dbReference>
<dbReference type="RefSeq" id="WP_249332848.1">
    <property type="nucleotide sequence ID" value="NZ_JACRSY010000015.1"/>
</dbReference>
<protein>
    <submittedName>
        <fullName evidence="1">Recombinase RecT</fullName>
    </submittedName>
</protein>
<reference evidence="1" key="1">
    <citation type="submission" date="2020-08" db="EMBL/GenBank/DDBJ databases">
        <title>Genome public.</title>
        <authorList>
            <person name="Liu C."/>
            <person name="Sun Q."/>
        </authorList>
    </citation>
    <scope>NUCLEOTIDE SEQUENCE</scope>
    <source>
        <strain evidence="1">NSJ-12</strain>
    </source>
</reference>
<organism evidence="1 2">
    <name type="scientific">Zhenhengia yiwuensis</name>
    <dbReference type="NCBI Taxonomy" id="2763666"/>
    <lineage>
        <taxon>Bacteria</taxon>
        <taxon>Bacillati</taxon>
        <taxon>Bacillota</taxon>
        <taxon>Clostridia</taxon>
        <taxon>Lachnospirales</taxon>
        <taxon>Lachnospiraceae</taxon>
        <taxon>Zhenhengia</taxon>
    </lineage>
</organism>
<sequence length="281" mass="31265">MSENQVAVKKQSEITEQVFGKVKQLQEAGSLVLPKSYAAGNALKSAQLILAETKDKTGKLATEVCTKESVANCLLDMVKMGLEPSKKQCYFVIYGDKLQLMTSYFGKLAIAKRVADLEEVKAFVIYEGDEFEMEFNLDDLTMQLKTYKPNPLNVNLDKITGAFAIPVFKDGTRGDLVYMSYQQIKNSWNQGYAKGNSGAHKNFTDEMCKKTIITRVCKTLINSSDDGDLVDTYGATDEEIPVQQEQKEMTASKEFVDVPFTEEEHVSATVVKDVAPNECPI</sequence>
<dbReference type="AlphaFoldDB" id="A0A926IEW3"/>
<dbReference type="Pfam" id="PF03837">
    <property type="entry name" value="RecT"/>
    <property type="match status" value="1"/>
</dbReference>
<dbReference type="EMBL" id="JACRSY010000015">
    <property type="protein sequence ID" value="MBC8579951.1"/>
    <property type="molecule type" value="Genomic_DNA"/>
</dbReference>
<evidence type="ECO:0000313" key="1">
    <source>
        <dbReference type="EMBL" id="MBC8579951.1"/>
    </source>
</evidence>
<name>A0A926IEW3_9FIRM</name>